<name>A0A6C0GUR3_9BACT</name>
<keyword evidence="3" id="KW-1185">Reference proteome</keyword>
<dbReference type="KEGG" id="rhoz:GXP67_09810"/>
<feature type="transmembrane region" description="Helical" evidence="1">
    <location>
        <begin position="96"/>
        <end position="123"/>
    </location>
</feature>
<keyword evidence="1" id="KW-1133">Transmembrane helix</keyword>
<keyword evidence="1" id="KW-0472">Membrane</keyword>
<evidence type="ECO:0008006" key="4">
    <source>
        <dbReference type="Google" id="ProtNLM"/>
    </source>
</evidence>
<feature type="transmembrane region" description="Helical" evidence="1">
    <location>
        <begin position="20"/>
        <end position="40"/>
    </location>
</feature>
<protein>
    <recommendedName>
        <fullName evidence="4">DUF4386 family protein</fullName>
    </recommendedName>
</protein>
<accession>A0A6C0GUR3</accession>
<feature type="transmembrane region" description="Helical" evidence="1">
    <location>
        <begin position="144"/>
        <end position="164"/>
    </location>
</feature>
<feature type="transmembrane region" description="Helical" evidence="1">
    <location>
        <begin position="225"/>
        <end position="247"/>
    </location>
</feature>
<sequence>MQSTQPFIEPLSPLGLFPGRWVGGISLILGPVLILTGALLRIEFHFFAPQQLSAYEAHPTLITAAYSCFAVGNVVLCFGIIILATLISAWNRVWGIWGGALAISGLFTRTFHAGIDHLAFQLVDVQGMEMAWKAVSDSYRAFHIFRYFNGHIMAGWIVLSIGAYRSGTLNLYRSLALALMVMVPFGTLKGTEIRAIGILGLCVALIPLGISLLRNGPPLSRKAVFWIVAINLLGIVFVILSILFPALMN</sequence>
<feature type="transmembrane region" description="Helical" evidence="1">
    <location>
        <begin position="61"/>
        <end position="90"/>
    </location>
</feature>
<evidence type="ECO:0000313" key="2">
    <source>
        <dbReference type="EMBL" id="QHT71958.1"/>
    </source>
</evidence>
<gene>
    <name evidence="2" type="ORF">GXP67_09810</name>
</gene>
<feature type="transmembrane region" description="Helical" evidence="1">
    <location>
        <begin position="170"/>
        <end position="188"/>
    </location>
</feature>
<evidence type="ECO:0000313" key="3">
    <source>
        <dbReference type="Proteomes" id="UP000480178"/>
    </source>
</evidence>
<dbReference type="EMBL" id="CP048222">
    <property type="protein sequence ID" value="QHT71958.1"/>
    <property type="molecule type" value="Genomic_DNA"/>
</dbReference>
<keyword evidence="1" id="KW-0812">Transmembrane</keyword>
<dbReference type="AlphaFoldDB" id="A0A6C0GUR3"/>
<feature type="transmembrane region" description="Helical" evidence="1">
    <location>
        <begin position="195"/>
        <end position="213"/>
    </location>
</feature>
<evidence type="ECO:0000256" key="1">
    <source>
        <dbReference type="SAM" id="Phobius"/>
    </source>
</evidence>
<reference evidence="2 3" key="1">
    <citation type="submission" date="2020-01" db="EMBL/GenBank/DDBJ databases">
        <authorList>
            <person name="Kim M.K."/>
        </authorList>
    </citation>
    <scope>NUCLEOTIDE SEQUENCE [LARGE SCALE GENOMIC DNA]</scope>
    <source>
        <strain evidence="2 3">172606-1</strain>
    </source>
</reference>
<dbReference type="Proteomes" id="UP000480178">
    <property type="component" value="Chromosome"/>
</dbReference>
<organism evidence="2 3">
    <name type="scientific">Rhodocytophaga rosea</name>
    <dbReference type="NCBI Taxonomy" id="2704465"/>
    <lineage>
        <taxon>Bacteria</taxon>
        <taxon>Pseudomonadati</taxon>
        <taxon>Bacteroidota</taxon>
        <taxon>Cytophagia</taxon>
        <taxon>Cytophagales</taxon>
        <taxon>Rhodocytophagaceae</taxon>
        <taxon>Rhodocytophaga</taxon>
    </lineage>
</organism>
<proteinExistence type="predicted"/>